<comment type="caution">
    <text evidence="1">The sequence shown here is derived from an EMBL/GenBank/DDBJ whole genome shotgun (WGS) entry which is preliminary data.</text>
</comment>
<accession>A0ACB9IN47</accession>
<reference evidence="2" key="1">
    <citation type="journal article" date="2022" name="Mol. Ecol. Resour.">
        <title>The genomes of chicory, endive, great burdock and yacon provide insights into Asteraceae palaeo-polyploidization history and plant inulin production.</title>
        <authorList>
            <person name="Fan W."/>
            <person name="Wang S."/>
            <person name="Wang H."/>
            <person name="Wang A."/>
            <person name="Jiang F."/>
            <person name="Liu H."/>
            <person name="Zhao H."/>
            <person name="Xu D."/>
            <person name="Zhang Y."/>
        </authorList>
    </citation>
    <scope>NUCLEOTIDE SEQUENCE [LARGE SCALE GENOMIC DNA]</scope>
    <source>
        <strain evidence="2">cv. Yunnan</strain>
    </source>
</reference>
<gene>
    <name evidence="1" type="ORF">L1987_25192</name>
</gene>
<proteinExistence type="predicted"/>
<evidence type="ECO:0000313" key="2">
    <source>
        <dbReference type="Proteomes" id="UP001056120"/>
    </source>
</evidence>
<evidence type="ECO:0000313" key="1">
    <source>
        <dbReference type="EMBL" id="KAI3809222.1"/>
    </source>
</evidence>
<protein>
    <submittedName>
        <fullName evidence="1">Uncharacterized protein</fullName>
    </submittedName>
</protein>
<reference evidence="1 2" key="2">
    <citation type="journal article" date="2022" name="Mol. Ecol. Resour.">
        <title>The genomes of chicory, endive, great burdock and yacon provide insights into Asteraceae paleo-polyploidization history and plant inulin production.</title>
        <authorList>
            <person name="Fan W."/>
            <person name="Wang S."/>
            <person name="Wang H."/>
            <person name="Wang A."/>
            <person name="Jiang F."/>
            <person name="Liu H."/>
            <person name="Zhao H."/>
            <person name="Xu D."/>
            <person name="Zhang Y."/>
        </authorList>
    </citation>
    <scope>NUCLEOTIDE SEQUENCE [LARGE SCALE GENOMIC DNA]</scope>
    <source>
        <strain evidence="2">cv. Yunnan</strain>
        <tissue evidence="1">Leaves</tissue>
    </source>
</reference>
<organism evidence="1 2">
    <name type="scientific">Smallanthus sonchifolius</name>
    <dbReference type="NCBI Taxonomy" id="185202"/>
    <lineage>
        <taxon>Eukaryota</taxon>
        <taxon>Viridiplantae</taxon>
        <taxon>Streptophyta</taxon>
        <taxon>Embryophyta</taxon>
        <taxon>Tracheophyta</taxon>
        <taxon>Spermatophyta</taxon>
        <taxon>Magnoliopsida</taxon>
        <taxon>eudicotyledons</taxon>
        <taxon>Gunneridae</taxon>
        <taxon>Pentapetalae</taxon>
        <taxon>asterids</taxon>
        <taxon>campanulids</taxon>
        <taxon>Asterales</taxon>
        <taxon>Asteraceae</taxon>
        <taxon>Asteroideae</taxon>
        <taxon>Heliantheae alliance</taxon>
        <taxon>Millerieae</taxon>
        <taxon>Smallanthus</taxon>
    </lineage>
</organism>
<name>A0ACB9IN47_9ASTR</name>
<dbReference type="EMBL" id="CM042025">
    <property type="protein sequence ID" value="KAI3809222.1"/>
    <property type="molecule type" value="Genomic_DNA"/>
</dbReference>
<sequence>MSDEEHKASDTGDEHGDDHMVFDEERSLKQAISLIRIHIIKGLNPLVIDQFTSYWQPKEKKCIDSFHQS</sequence>
<dbReference type="Proteomes" id="UP001056120">
    <property type="component" value="Linkage Group LG08"/>
</dbReference>
<keyword evidence="2" id="KW-1185">Reference proteome</keyword>